<dbReference type="PANTHER" id="PTHR36404:SF1">
    <property type="entry name" value="EMBRYO DEFECTIVE 2737"/>
    <property type="match status" value="1"/>
</dbReference>
<protein>
    <recommendedName>
        <fullName evidence="2">AtTam37 zinc finger domain-containing protein</fullName>
    </recommendedName>
</protein>
<dbReference type="AlphaFoldDB" id="A0ABD3HTF5"/>
<organism evidence="3 4">
    <name type="scientific">Riccia sorocarpa</name>
    <dbReference type="NCBI Taxonomy" id="122646"/>
    <lineage>
        <taxon>Eukaryota</taxon>
        <taxon>Viridiplantae</taxon>
        <taxon>Streptophyta</taxon>
        <taxon>Embryophyta</taxon>
        <taxon>Marchantiophyta</taxon>
        <taxon>Marchantiopsida</taxon>
        <taxon>Marchantiidae</taxon>
        <taxon>Marchantiales</taxon>
        <taxon>Ricciaceae</taxon>
        <taxon>Riccia</taxon>
    </lineage>
</organism>
<dbReference type="Pfam" id="PF25112">
    <property type="entry name" value="zf-AtTam37"/>
    <property type="match status" value="1"/>
</dbReference>
<evidence type="ECO:0000313" key="4">
    <source>
        <dbReference type="Proteomes" id="UP001633002"/>
    </source>
</evidence>
<feature type="domain" description="AtTam37 zinc finger" evidence="2">
    <location>
        <begin position="69"/>
        <end position="179"/>
    </location>
</feature>
<comment type="caution">
    <text evidence="3">The sequence shown here is derived from an EMBL/GenBank/DDBJ whole genome shotgun (WGS) entry which is preliminary data.</text>
</comment>
<evidence type="ECO:0000256" key="1">
    <source>
        <dbReference type="SAM" id="MobiDB-lite"/>
    </source>
</evidence>
<name>A0ABD3HTF5_9MARC</name>
<proteinExistence type="predicted"/>
<reference evidence="3 4" key="1">
    <citation type="submission" date="2024-09" db="EMBL/GenBank/DDBJ databases">
        <title>Chromosome-scale assembly of Riccia sorocarpa.</title>
        <authorList>
            <person name="Paukszto L."/>
        </authorList>
    </citation>
    <scope>NUCLEOTIDE SEQUENCE [LARGE SCALE GENOMIC DNA]</scope>
    <source>
        <strain evidence="3">LP-2024</strain>
        <tissue evidence="3">Aerial parts of the thallus</tissue>
    </source>
</reference>
<evidence type="ECO:0000259" key="2">
    <source>
        <dbReference type="Pfam" id="PF25112"/>
    </source>
</evidence>
<sequence>MDKWLREASRRGAIIGEALKDAAFEISWGMQDAAKTGFGLPRFMSRTASLGVATVAAAGAASVAFDMTGKFFGKRECNTCNGWEGLRCTLCRGSGRVRYSVNDSSLPEAERENPKNVAAAALEDRAEIQYVSGSLAWDLPLPFGPCPACDATGVVICSTCEGDSWKPKLNFDNLMNAPWQSWDVQRKVKPEPIPGTTETVADPALAAFNMYAREEVEEGFSYDEDVKDKMMYKYHAAREYDEIRDKIVRREPGWENLQEILAIKDPERALSDPVIIIDTPLYYAKAQIKAEVNELPVPPRPEKWMSKIEYPLKESDWSKEDLKDPKVKAEMEALLRGQEQFYNSLRDRSWEMMWRKKKVAEVTRSKINAYESGVEAESETYQPAQPEAFINDVDVLSTPVTTSAAPTKPAVQKKPESRKRPEDERKKRERQERAERMARQAAEREAALARAKAAKEKRSGF</sequence>
<dbReference type="EMBL" id="JBJQOH010000003">
    <property type="protein sequence ID" value="KAL3693939.1"/>
    <property type="molecule type" value="Genomic_DNA"/>
</dbReference>
<dbReference type="InterPro" id="IPR056892">
    <property type="entry name" value="Zf-AtTam37"/>
</dbReference>
<feature type="compositionally biased region" description="Basic and acidic residues" evidence="1">
    <location>
        <begin position="413"/>
        <end position="461"/>
    </location>
</feature>
<gene>
    <name evidence="3" type="ORF">R1sor_007590</name>
</gene>
<evidence type="ECO:0000313" key="3">
    <source>
        <dbReference type="EMBL" id="KAL3693939.1"/>
    </source>
</evidence>
<feature type="region of interest" description="Disordered" evidence="1">
    <location>
        <begin position="400"/>
        <end position="461"/>
    </location>
</feature>
<keyword evidence="4" id="KW-1185">Reference proteome</keyword>
<accession>A0ABD3HTF5</accession>
<dbReference type="PANTHER" id="PTHR36404">
    <property type="entry name" value="EMBRYO DEFECTIVE 2737"/>
    <property type="match status" value="1"/>
</dbReference>
<dbReference type="Proteomes" id="UP001633002">
    <property type="component" value="Unassembled WGS sequence"/>
</dbReference>